<evidence type="ECO:0000256" key="2">
    <source>
        <dbReference type="ARBA" id="ARBA00023315"/>
    </source>
</evidence>
<dbReference type="Proteomes" id="UP000567885">
    <property type="component" value="Unassembled WGS sequence"/>
</dbReference>
<dbReference type="CDD" id="cd04301">
    <property type="entry name" value="NAT_SF"/>
    <property type="match status" value="1"/>
</dbReference>
<evidence type="ECO:0000313" key="4">
    <source>
        <dbReference type="EMBL" id="KAF5667223.1"/>
    </source>
</evidence>
<dbReference type="InterPro" id="IPR016181">
    <property type="entry name" value="Acyl_CoA_acyltransferase"/>
</dbReference>
<dbReference type="InterPro" id="IPR000182">
    <property type="entry name" value="GNAT_dom"/>
</dbReference>
<keyword evidence="2" id="KW-0012">Acyltransferase</keyword>
<evidence type="ECO:0000313" key="5">
    <source>
        <dbReference type="Proteomes" id="UP000567885"/>
    </source>
</evidence>
<dbReference type="Pfam" id="PF00583">
    <property type="entry name" value="Acetyltransf_1"/>
    <property type="match status" value="1"/>
</dbReference>
<comment type="caution">
    <text evidence="4">The sequence shown here is derived from an EMBL/GenBank/DDBJ whole genome shotgun (WGS) entry which is preliminary data.</text>
</comment>
<proteinExistence type="predicted"/>
<protein>
    <submittedName>
        <fullName evidence="4">Acetyltransferase</fullName>
    </submittedName>
</protein>
<dbReference type="Gene3D" id="3.40.630.30">
    <property type="match status" value="1"/>
</dbReference>
<dbReference type="InterPro" id="IPR051016">
    <property type="entry name" value="Diverse_Substrate_AcTransf"/>
</dbReference>
<name>A0A8H5TCC1_FUSHE</name>
<evidence type="ECO:0000256" key="1">
    <source>
        <dbReference type="ARBA" id="ARBA00022679"/>
    </source>
</evidence>
<dbReference type="SUPFAM" id="SSF55729">
    <property type="entry name" value="Acyl-CoA N-acyltransferases (Nat)"/>
    <property type="match status" value="1"/>
</dbReference>
<feature type="domain" description="N-acetyltransferase" evidence="3">
    <location>
        <begin position="4"/>
        <end position="169"/>
    </location>
</feature>
<accession>A0A8H5TCC1</accession>
<dbReference type="PANTHER" id="PTHR10545:SF29">
    <property type="entry name" value="GH14572P-RELATED"/>
    <property type="match status" value="1"/>
</dbReference>
<dbReference type="EMBL" id="JAAGWQ010000103">
    <property type="protein sequence ID" value="KAF5667223.1"/>
    <property type="molecule type" value="Genomic_DNA"/>
</dbReference>
<gene>
    <name evidence="4" type="ORF">FHETE_5926</name>
</gene>
<dbReference type="AlphaFoldDB" id="A0A8H5TCC1"/>
<keyword evidence="1 4" id="KW-0808">Transferase</keyword>
<dbReference type="OrthoDB" id="7305308at2759"/>
<sequence length="171" mass="18959">MSRPTVRPASSQDVSTILSFIRAGAEDQAPGTQPGATEERLSKTLHLIDVTEPSEHRIGRPLLIFSPEGEPAGLLIYFYNYSTWAAAPGVCLEELYVAPQYRSLGYANLLIDAMASHARDAGCVKMEWLCLKDNVRALRFYEKLGAELKEDWAILKVDQAGIERLCTDKSN</sequence>
<dbReference type="PANTHER" id="PTHR10545">
    <property type="entry name" value="DIAMINE N-ACETYLTRANSFERASE"/>
    <property type="match status" value="1"/>
</dbReference>
<dbReference type="GO" id="GO:0008080">
    <property type="term" value="F:N-acetyltransferase activity"/>
    <property type="evidence" value="ECO:0007669"/>
    <property type="project" value="UniProtKB-ARBA"/>
</dbReference>
<reference evidence="4 5" key="1">
    <citation type="submission" date="2020-05" db="EMBL/GenBank/DDBJ databases">
        <title>Identification and distribution of gene clusters putatively required for synthesis of sphingolipid metabolism inhibitors in phylogenetically diverse species of the filamentous fungus Fusarium.</title>
        <authorList>
            <person name="Kim H.-S."/>
            <person name="Busman M."/>
            <person name="Brown D.W."/>
            <person name="Divon H."/>
            <person name="Uhlig S."/>
            <person name="Proctor R.H."/>
        </authorList>
    </citation>
    <scope>NUCLEOTIDE SEQUENCE [LARGE SCALE GENOMIC DNA]</scope>
    <source>
        <strain evidence="4 5">NRRL 20693</strain>
    </source>
</reference>
<keyword evidence="5" id="KW-1185">Reference proteome</keyword>
<dbReference type="PROSITE" id="PS51186">
    <property type="entry name" value="GNAT"/>
    <property type="match status" value="1"/>
</dbReference>
<evidence type="ECO:0000259" key="3">
    <source>
        <dbReference type="PROSITE" id="PS51186"/>
    </source>
</evidence>
<organism evidence="4 5">
    <name type="scientific">Fusarium heterosporum</name>
    <dbReference type="NCBI Taxonomy" id="42747"/>
    <lineage>
        <taxon>Eukaryota</taxon>
        <taxon>Fungi</taxon>
        <taxon>Dikarya</taxon>
        <taxon>Ascomycota</taxon>
        <taxon>Pezizomycotina</taxon>
        <taxon>Sordariomycetes</taxon>
        <taxon>Hypocreomycetidae</taxon>
        <taxon>Hypocreales</taxon>
        <taxon>Nectriaceae</taxon>
        <taxon>Fusarium</taxon>
        <taxon>Fusarium heterosporum species complex</taxon>
    </lineage>
</organism>